<feature type="region of interest" description="Disordered" evidence="1">
    <location>
        <begin position="175"/>
        <end position="216"/>
    </location>
</feature>
<feature type="compositionally biased region" description="Low complexity" evidence="1">
    <location>
        <begin position="290"/>
        <end position="305"/>
    </location>
</feature>
<dbReference type="EMBL" id="JAENHO010000003">
    <property type="protein sequence ID" value="MBL7254834.1"/>
    <property type="molecule type" value="Genomic_DNA"/>
</dbReference>
<feature type="region of interest" description="Disordered" evidence="1">
    <location>
        <begin position="248"/>
        <end position="438"/>
    </location>
</feature>
<name>A0ABS1VL15_9ACTN</name>
<proteinExistence type="predicted"/>
<dbReference type="RefSeq" id="WP_202991341.1">
    <property type="nucleotide sequence ID" value="NZ_JAENHO010000003.1"/>
</dbReference>
<feature type="region of interest" description="Disordered" evidence="1">
    <location>
        <begin position="117"/>
        <end position="143"/>
    </location>
</feature>
<comment type="caution">
    <text evidence="2">The sequence shown here is derived from an EMBL/GenBank/DDBJ whole genome shotgun (WGS) entry which is preliminary data.</text>
</comment>
<evidence type="ECO:0000256" key="1">
    <source>
        <dbReference type="SAM" id="MobiDB-lite"/>
    </source>
</evidence>
<feature type="compositionally biased region" description="Basic and acidic residues" evidence="1">
    <location>
        <begin position="396"/>
        <end position="407"/>
    </location>
</feature>
<feature type="compositionally biased region" description="Gly residues" evidence="1">
    <location>
        <begin position="322"/>
        <end position="344"/>
    </location>
</feature>
<accession>A0ABS1VL15</accession>
<sequence length="438" mass="45198">MLQLIKSADTDKHYQLLTGWKQSADLINEHRWQVQNYRDNLAAAWPPERNAAAAAYVARLDDLINNLDETYEAAIANHDAFAAATLSISLAQRDMQKIADEYASNTGLLHDYAVQQQAKQNNPTPTPSPSPSGGDQPPVAAGRQEELHRQAVTLLSGVSGELATAQLSIRTPTLYKPSFRDNTKDPNGVTDTFPPPPIPPIVPTYGSDGGGGSTKTRPSVTFPTAGGAVPPPPTPIPTQQPGLILGGANPAAPTFASPSTTPNPLPQTLPGGTGPIAAPGLLPPSISNRGPSSPGQAPPTAAQPGRGAGVPREGFLHTNTAIGGGRPLPPGGVIGGVPGVGLGQPAGSRPQAQRVNPVGGVIGEGPHGRTALRGAPSGEHMAGGMPYGQSAGRRPGKADSAESHWDPDNPWQTDQGVDPVVLPTREQRVDPGPAIGLR</sequence>
<protein>
    <submittedName>
        <fullName evidence="2">Uncharacterized protein</fullName>
    </submittedName>
</protein>
<gene>
    <name evidence="2" type="ORF">JKJ07_10970</name>
</gene>
<dbReference type="Proteomes" id="UP000598996">
    <property type="component" value="Unassembled WGS sequence"/>
</dbReference>
<feature type="compositionally biased region" description="Pro residues" evidence="1">
    <location>
        <begin position="193"/>
        <end position="202"/>
    </location>
</feature>
<reference evidence="2 3" key="1">
    <citation type="submission" date="2021-01" db="EMBL/GenBank/DDBJ databases">
        <title>Actinoplanes sp. nov. LDG1-01 isolated from lichen.</title>
        <authorList>
            <person name="Saeng-In P."/>
            <person name="Phongsopitanun W."/>
            <person name="Kanchanasin P."/>
            <person name="Yuki M."/>
            <person name="Kudo T."/>
            <person name="Ohkuma M."/>
            <person name="Tanasupawat S."/>
        </authorList>
    </citation>
    <scope>NUCLEOTIDE SEQUENCE [LARGE SCALE GENOMIC DNA]</scope>
    <source>
        <strain evidence="2 3">LDG1-01</strain>
    </source>
</reference>
<evidence type="ECO:0000313" key="3">
    <source>
        <dbReference type="Proteomes" id="UP000598996"/>
    </source>
</evidence>
<organism evidence="2 3">
    <name type="scientific">Paractinoplanes lichenicola</name>
    <dbReference type="NCBI Taxonomy" id="2802976"/>
    <lineage>
        <taxon>Bacteria</taxon>
        <taxon>Bacillati</taxon>
        <taxon>Actinomycetota</taxon>
        <taxon>Actinomycetes</taxon>
        <taxon>Micromonosporales</taxon>
        <taxon>Micromonosporaceae</taxon>
        <taxon>Paractinoplanes</taxon>
    </lineage>
</organism>
<keyword evidence="3" id="KW-1185">Reference proteome</keyword>
<evidence type="ECO:0000313" key="2">
    <source>
        <dbReference type="EMBL" id="MBL7254834.1"/>
    </source>
</evidence>